<dbReference type="Proteomes" id="UP000245995">
    <property type="component" value="Chromosome CITRO92"/>
</dbReference>
<sequence length="52" mass="6141">MIGDNLTRFTSVFQCLNLDLNQKQDFLLTMFKWSNYGEKHVANMCIYGRDGY</sequence>
<organism evidence="1 2">
    <name type="scientific">Citrobacter amalonaticus</name>
    <dbReference type="NCBI Taxonomy" id="35703"/>
    <lineage>
        <taxon>Bacteria</taxon>
        <taxon>Pseudomonadati</taxon>
        <taxon>Pseudomonadota</taxon>
        <taxon>Gammaproteobacteria</taxon>
        <taxon>Enterobacterales</taxon>
        <taxon>Enterobacteriaceae</taxon>
        <taxon>Citrobacter</taxon>
    </lineage>
</organism>
<evidence type="ECO:0000313" key="1">
    <source>
        <dbReference type="EMBL" id="SAZ66584.1"/>
    </source>
</evidence>
<proteinExistence type="predicted"/>
<dbReference type="AlphaFoldDB" id="A0AAX2BJX7"/>
<evidence type="ECO:0000313" key="2">
    <source>
        <dbReference type="Proteomes" id="UP000245995"/>
    </source>
</evidence>
<name>A0AAX2BJX7_CITAM</name>
<dbReference type="EMBL" id="LT556085">
    <property type="protein sequence ID" value="SAZ66584.1"/>
    <property type="molecule type" value="Genomic_DNA"/>
</dbReference>
<gene>
    <name evidence="1" type="ORF">CITRO92_2787</name>
</gene>
<reference evidence="1 2" key="1">
    <citation type="submission" date="2016-04" db="EMBL/GenBank/DDBJ databases">
        <authorList>
            <person name="Regsiter A."/>
            <person name="William W."/>
        </authorList>
    </citation>
    <scope>NUCLEOTIDE SEQUENCE [LARGE SCALE GENOMIC DNA]</scope>
    <source>
        <strain evidence="1 2">92</strain>
    </source>
</reference>
<accession>A0AAX2BJX7</accession>
<protein>
    <submittedName>
        <fullName evidence="1">Uncharacterized protein</fullName>
    </submittedName>
</protein>